<name>A0A6A4FD51_9STRA</name>
<dbReference type="PANTHER" id="PTHR13367:SF33">
    <property type="entry name" value="P-LOOP CONTAINING NUCLEOSIDE TRIPHOSPHATE HYDROLASE PROTEIN"/>
    <property type="match status" value="1"/>
</dbReference>
<evidence type="ECO:0000256" key="6">
    <source>
        <dbReference type="ARBA" id="ARBA00022807"/>
    </source>
</evidence>
<evidence type="ECO:0000259" key="7">
    <source>
        <dbReference type="Pfam" id="PF12340"/>
    </source>
</evidence>
<feature type="domain" description="DUF3638" evidence="7">
    <location>
        <begin position="437"/>
        <end position="651"/>
    </location>
</feature>
<evidence type="ECO:0000256" key="2">
    <source>
        <dbReference type="ARBA" id="ARBA00012759"/>
    </source>
</evidence>
<evidence type="ECO:0000313" key="9">
    <source>
        <dbReference type="EMBL" id="KAE9345831.1"/>
    </source>
</evidence>
<keyword evidence="3" id="KW-0645">Protease</keyword>
<proteinExistence type="predicted"/>
<keyword evidence="5" id="KW-0378">Hydrolase</keyword>
<evidence type="ECO:0000256" key="3">
    <source>
        <dbReference type="ARBA" id="ARBA00022670"/>
    </source>
</evidence>
<accession>A0A6A4FD51</accession>
<dbReference type="EC" id="3.4.19.12" evidence="2"/>
<evidence type="ECO:0000256" key="1">
    <source>
        <dbReference type="ARBA" id="ARBA00000707"/>
    </source>
</evidence>
<feature type="domain" description="DUF3645" evidence="8">
    <location>
        <begin position="789"/>
        <end position="820"/>
    </location>
</feature>
<gene>
    <name evidence="9" type="ORF">PR003_g7735</name>
</gene>
<dbReference type="InterPro" id="IPR051346">
    <property type="entry name" value="OTU_Deubiquitinase"/>
</dbReference>
<comment type="catalytic activity">
    <reaction evidence="1">
        <text>Thiol-dependent hydrolysis of ester, thioester, amide, peptide and isopeptide bonds formed by the C-terminal Gly of ubiquitin (a 76-residue protein attached to proteins as an intracellular targeting signal).</text>
        <dbReference type="EC" id="3.4.19.12"/>
    </reaction>
</comment>
<keyword evidence="10" id="KW-1185">Reference proteome</keyword>
<reference evidence="9 10" key="1">
    <citation type="submission" date="2018-08" db="EMBL/GenBank/DDBJ databases">
        <title>Genomic investigation of the strawberry pathogen Phytophthora fragariae indicates pathogenicity is determined by transcriptional variation in three key races.</title>
        <authorList>
            <person name="Adams T.M."/>
            <person name="Armitage A.D."/>
            <person name="Sobczyk M.K."/>
            <person name="Bates H.J."/>
            <person name="Dunwell J.M."/>
            <person name="Nellist C.F."/>
            <person name="Harrison R.J."/>
        </authorList>
    </citation>
    <scope>NUCLEOTIDE SEQUENCE [LARGE SCALE GENOMIC DNA]</scope>
    <source>
        <strain evidence="9 10">SCRP333</strain>
    </source>
</reference>
<evidence type="ECO:0000313" key="10">
    <source>
        <dbReference type="Proteomes" id="UP000434957"/>
    </source>
</evidence>
<dbReference type="PANTHER" id="PTHR13367">
    <property type="entry name" value="UBIQUITIN THIOESTERASE"/>
    <property type="match status" value="1"/>
</dbReference>
<dbReference type="GO" id="GO:0004843">
    <property type="term" value="F:cysteine-type deubiquitinase activity"/>
    <property type="evidence" value="ECO:0007669"/>
    <property type="project" value="UniProtKB-EC"/>
</dbReference>
<organism evidence="9 10">
    <name type="scientific">Phytophthora rubi</name>
    <dbReference type="NCBI Taxonomy" id="129364"/>
    <lineage>
        <taxon>Eukaryota</taxon>
        <taxon>Sar</taxon>
        <taxon>Stramenopiles</taxon>
        <taxon>Oomycota</taxon>
        <taxon>Peronosporomycetes</taxon>
        <taxon>Peronosporales</taxon>
        <taxon>Peronosporaceae</taxon>
        <taxon>Phytophthora</taxon>
    </lineage>
</organism>
<dbReference type="Proteomes" id="UP000434957">
    <property type="component" value="Unassembled WGS sequence"/>
</dbReference>
<dbReference type="Pfam" id="PF12340">
    <property type="entry name" value="DUF3638"/>
    <property type="match status" value="1"/>
</dbReference>
<dbReference type="EMBL" id="QXFT01000371">
    <property type="protein sequence ID" value="KAE9345831.1"/>
    <property type="molecule type" value="Genomic_DNA"/>
</dbReference>
<evidence type="ECO:0000256" key="4">
    <source>
        <dbReference type="ARBA" id="ARBA00022786"/>
    </source>
</evidence>
<dbReference type="InterPro" id="IPR022105">
    <property type="entry name" value="DUF3645"/>
</dbReference>
<keyword evidence="6" id="KW-0788">Thiol protease</keyword>
<evidence type="ECO:0000259" key="8">
    <source>
        <dbReference type="Pfam" id="PF12359"/>
    </source>
</evidence>
<dbReference type="InterPro" id="IPR022099">
    <property type="entry name" value="DUF3638"/>
</dbReference>
<dbReference type="GO" id="GO:0006508">
    <property type="term" value="P:proteolysis"/>
    <property type="evidence" value="ECO:0007669"/>
    <property type="project" value="UniProtKB-KW"/>
</dbReference>
<comment type="caution">
    <text evidence="9">The sequence shown here is derived from an EMBL/GenBank/DDBJ whole genome shotgun (WGS) entry which is preliminary data.</text>
</comment>
<protein>
    <recommendedName>
        <fullName evidence="2">ubiquitinyl hydrolase 1</fullName>
        <ecNumber evidence="2">3.4.19.12</ecNumber>
    </recommendedName>
</protein>
<dbReference type="Pfam" id="PF12359">
    <property type="entry name" value="DUF3645"/>
    <property type="match status" value="1"/>
</dbReference>
<evidence type="ECO:0000256" key="5">
    <source>
        <dbReference type="ARBA" id="ARBA00022801"/>
    </source>
</evidence>
<keyword evidence="4" id="KW-0833">Ubl conjugation pathway</keyword>
<sequence length="1506" mass="169319">MQFESVEHKGYVLASNQQFDDFLPRFSRYLVLELQDESDTSRPELRMLLPVGSVVDSSEGKVDVSIPPEADSLVAVVCYDVHRRLKTFETETIGARLQLAAVCVRAGTNVPSKRLQMTGSEAAAQMLRGCRSSQPFSAFERDVLEGICKLSYREPAVKILATALIASADSLSFLWDGKNKPVDRESNTSVMRSANEKSEYADMCASQLQRNPLRSQLLRSEEKLILGHVQHSRVVVPSRDKVSVDPLPGAADFVNSTELGLRRFLSVEPAAKSTVQLPIKSDEAQGMIKEMLDELQSSWDCHHSQDQVTLKETADSLIEQLTAMLSEVSSRRAAMETYVTKVVTTATSSTRDRLLALVKFVPLLTVSDVVRCAFDDETLHTLAPKLSERSRDQFKRGALQLMELCVLEDKVERLIWKAKRRAELSDSQLIEELMNVREWESSEFPYWLAFEVEGRLQIRHEQFVIARHLIESPGTVCQLNMGRGKTRVILPMLFLYFTQSRDPRVVRAHFLGPLLSEARAFMHRYLSASTASLVMLEQPFNRKICLDARRLEGIRDAIRELKTHGGIQIIAPEHRMSLELKRLEQSDDSIVEILDEILDNSQFLDVLDECDALLHHKYHMVYAVGTAIALENGIERWNAAEALLRVLTSTKPTSRVAKLLKTPLMACTVPDYASRLGAFDGTRLNTVVARTEPLREELKGALVLDLIDDAPFDFMWLSTLGGGNAGKSLVKVIVDPSVSLEDALGDHMQRFSPYSSQLLALRGLIAFGVLEHCMEKRYRVEFGLPPLGSRPKKIAIPYRAADIPSERSEFSHPDVCIVLTLLGYYHNGLSDDEVKEAVRMLLRLDISEQSKRYGQWFSSVESGLGDEDKKTLSDVRHISLSDARQFATLCRVYKFCMETINFYLNTCVFPRDTQQYPQRLSRTAWNLAAGDSNIGFSGTNDNHRLFPLPVTQQEPDDPSLRKTNGEMIDKIVKVTQGYEVIRPSPEKSPIPWQSILLYAVDKGSQALIDTGALLAGVANHDAAQFLLQQPDFKFAGVTYYDTREAFNCWVIVEKHRRLVMPLKSASMQEKETFVIFDEARSRGSDMKLPHEASALLTLGPKLTKDKLMQGAGRMRQLGCNQTLWIASFDEVAQSVLQSSKKGETSELTAIDVLNWVIDNTKAESVRGLLEWANNGIHFRKTQLDGDAELVDEEWSLEALYETELKSGKISHAIEAKAQLNWLGLGGVNDELIARICERGLKYGLDDEVCVSLHTDECERELQVEEEVQQQQELELAQCCPAPEKTWNYAAILQAKSVNDLEGVVAINDMENFIRKWIRPVEVADLAWSTARIFGTENFFSTIVAREKKDQLSEFLRLVDVMLVFDNGDVLLVSECEADHILQLLWSSSGNPTKPSFKFINIAFAWKCIESVGTNATLGEVDLVLGSSVGTALPLLATIASHVYNGDTMLVEHQQEVLRPDFHMFLGTLVQREGTLSNFVKSRGNTHKWRSSFLQELCSRMDLEDCR</sequence>